<name>A0A0L0HJ38_SPIPD</name>
<evidence type="ECO:0000313" key="3">
    <source>
        <dbReference type="Proteomes" id="UP000053201"/>
    </source>
</evidence>
<evidence type="ECO:0000313" key="2">
    <source>
        <dbReference type="EMBL" id="KND01107.1"/>
    </source>
</evidence>
<dbReference type="AlphaFoldDB" id="A0A0L0HJ38"/>
<dbReference type="VEuPathDB" id="FungiDB:SPPG_04197"/>
<dbReference type="RefSeq" id="XP_016609146.1">
    <property type="nucleotide sequence ID" value="XM_016752442.1"/>
</dbReference>
<reference evidence="2 3" key="1">
    <citation type="submission" date="2009-08" db="EMBL/GenBank/DDBJ databases">
        <title>The Genome Sequence of Spizellomyces punctatus strain DAOM BR117.</title>
        <authorList>
            <consortium name="The Broad Institute Genome Sequencing Platform"/>
            <person name="Russ C."/>
            <person name="Cuomo C."/>
            <person name="Shea T."/>
            <person name="Young S.K."/>
            <person name="Zeng Q."/>
            <person name="Koehrsen M."/>
            <person name="Haas B."/>
            <person name="Borodovsky M."/>
            <person name="Guigo R."/>
            <person name="Alvarado L."/>
            <person name="Berlin A."/>
            <person name="Bochicchio J."/>
            <person name="Borenstein D."/>
            <person name="Chapman S."/>
            <person name="Chen Z."/>
            <person name="Engels R."/>
            <person name="Freedman E."/>
            <person name="Gellesch M."/>
            <person name="Goldberg J."/>
            <person name="Griggs A."/>
            <person name="Gujja S."/>
            <person name="Heiman D."/>
            <person name="Hepburn T."/>
            <person name="Howarth C."/>
            <person name="Jen D."/>
            <person name="Larson L."/>
            <person name="Lewis B."/>
            <person name="Mehta T."/>
            <person name="Park D."/>
            <person name="Pearson M."/>
            <person name="Roberts A."/>
            <person name="Saif S."/>
            <person name="Shenoy N."/>
            <person name="Sisk P."/>
            <person name="Stolte C."/>
            <person name="Sykes S."/>
            <person name="Thomson T."/>
            <person name="Walk T."/>
            <person name="White J."/>
            <person name="Yandava C."/>
            <person name="Burger G."/>
            <person name="Gray M.W."/>
            <person name="Holland P.W.H."/>
            <person name="King N."/>
            <person name="Lang F.B.F."/>
            <person name="Roger A.J."/>
            <person name="Ruiz-Trillo I."/>
            <person name="Lander E."/>
            <person name="Nusbaum C."/>
        </authorList>
    </citation>
    <scope>NUCLEOTIDE SEQUENCE [LARGE SCALE GENOMIC DNA]</scope>
    <source>
        <strain evidence="2 3">DAOM BR117</strain>
    </source>
</reference>
<feature type="coiled-coil region" evidence="1">
    <location>
        <begin position="418"/>
        <end position="445"/>
    </location>
</feature>
<protein>
    <submittedName>
        <fullName evidence="2">Uncharacterized protein</fullName>
    </submittedName>
</protein>
<dbReference type="InParanoid" id="A0A0L0HJ38"/>
<keyword evidence="3" id="KW-1185">Reference proteome</keyword>
<sequence length="581" mass="66772">MDFTDIRKIRRQLRQLRSKLSALADAAKDATTHLRPLDNSSVETPLSKPARYMRHSQVTFKYGRTRTRLETRDNTALPPILQGDTRSYASPLRRHTLSFQDYFQDLAEKVWEGCTSPRRKPRKRTSIECYGHVPSLAQFAAFAVAKNMPVGDYEEEADVEEAWYEALPPHWRRMALWSHVIQLCKAFIPIERVFMSMVDVCIAVQAHQQAWELLHHFWSLRRRHSIADTHWSLTAAFNLRKRTQWVHIIGETLTVHQCNQIGFGKLMEGLNPLQSDLLRMYATRVVLRAGEDAPCCSRLGEWVHGILIHSIGCRGFGCLCLDTIVDLCLDMDSAQLELSPTLRLALLLRYMQLCPTQSDLDATLDRISNLSTTSNMDSIVTYLPTHSHLDALRKRFRELDALPLVLRVTITMLNQFEMIEGCEDAEKLKRELRELENALAASPEKGTRWRYEPLLDTWIIGTPHPTKCTRPADTTPLANRTRIRIPDSPRGFLGLLNCGYVDTPPRYAEYGYKVPSPCGIKRVRIDIDQHAVAERKRQCTLRERGMDVVEKENLEKEESDALDLRIGEPLPFTEEKDELVF</sequence>
<dbReference type="GeneID" id="27687660"/>
<accession>A0A0L0HJ38</accession>
<dbReference type="Proteomes" id="UP000053201">
    <property type="component" value="Unassembled WGS sequence"/>
</dbReference>
<dbReference type="OrthoDB" id="2158476at2759"/>
<evidence type="ECO:0000256" key="1">
    <source>
        <dbReference type="SAM" id="Coils"/>
    </source>
</evidence>
<gene>
    <name evidence="2" type="ORF">SPPG_04197</name>
</gene>
<proteinExistence type="predicted"/>
<keyword evidence="1" id="KW-0175">Coiled coil</keyword>
<dbReference type="EMBL" id="KQ257455">
    <property type="protein sequence ID" value="KND01107.1"/>
    <property type="molecule type" value="Genomic_DNA"/>
</dbReference>
<organism evidence="2 3">
    <name type="scientific">Spizellomyces punctatus (strain DAOM BR117)</name>
    <dbReference type="NCBI Taxonomy" id="645134"/>
    <lineage>
        <taxon>Eukaryota</taxon>
        <taxon>Fungi</taxon>
        <taxon>Fungi incertae sedis</taxon>
        <taxon>Chytridiomycota</taxon>
        <taxon>Chytridiomycota incertae sedis</taxon>
        <taxon>Chytridiomycetes</taxon>
        <taxon>Spizellomycetales</taxon>
        <taxon>Spizellomycetaceae</taxon>
        <taxon>Spizellomyces</taxon>
    </lineage>
</organism>